<protein>
    <recommendedName>
        <fullName evidence="7">Transcription termination/antitermination protein NusA</fullName>
    </recommendedName>
</protein>
<dbReference type="GO" id="GO:0006353">
    <property type="term" value="P:DNA-templated transcription termination"/>
    <property type="evidence" value="ECO:0007669"/>
    <property type="project" value="UniProtKB-UniRule"/>
</dbReference>
<dbReference type="GO" id="GO:0003700">
    <property type="term" value="F:DNA-binding transcription factor activity"/>
    <property type="evidence" value="ECO:0007669"/>
    <property type="project" value="InterPro"/>
</dbReference>
<dbReference type="Pfam" id="PF14520">
    <property type="entry name" value="HHH_5"/>
    <property type="match status" value="1"/>
</dbReference>
<dbReference type="CDD" id="cd02134">
    <property type="entry name" value="KH-II_NusA_rpt1"/>
    <property type="match status" value="1"/>
</dbReference>
<keyword evidence="3 7" id="KW-0889">Transcription antitermination</keyword>
<dbReference type="PROSITE" id="PS50126">
    <property type="entry name" value="S1"/>
    <property type="match status" value="1"/>
</dbReference>
<keyword evidence="9" id="KW-0251">Elongation factor</keyword>
<dbReference type="EMBL" id="CP027845">
    <property type="protein sequence ID" value="AVP86995.1"/>
    <property type="molecule type" value="Genomic_DNA"/>
</dbReference>
<dbReference type="NCBIfam" id="TIGR01954">
    <property type="entry name" value="nusA_Cterm_rpt"/>
    <property type="match status" value="1"/>
</dbReference>
<keyword evidence="10" id="KW-1185">Reference proteome</keyword>
<dbReference type="PANTHER" id="PTHR22648">
    <property type="entry name" value="TRANSCRIPTION TERMINATION FACTOR NUSA"/>
    <property type="match status" value="1"/>
</dbReference>
<comment type="function">
    <text evidence="7">Participates in both transcription termination and antitermination.</text>
</comment>
<dbReference type="InterPro" id="IPR010995">
    <property type="entry name" value="DNA_repair_Rad51/TF_NusA_a-hlx"/>
</dbReference>
<dbReference type="PANTHER" id="PTHR22648:SF0">
    <property type="entry name" value="TRANSCRIPTION TERMINATION_ANTITERMINATION PROTEIN NUSA"/>
    <property type="match status" value="1"/>
</dbReference>
<dbReference type="GO" id="GO:0031564">
    <property type="term" value="P:transcription antitermination"/>
    <property type="evidence" value="ECO:0007669"/>
    <property type="project" value="UniProtKB-UniRule"/>
</dbReference>
<evidence type="ECO:0000256" key="4">
    <source>
        <dbReference type="ARBA" id="ARBA00022884"/>
    </source>
</evidence>
<evidence type="ECO:0000313" key="10">
    <source>
        <dbReference type="Proteomes" id="UP000241762"/>
    </source>
</evidence>
<dbReference type="InterPro" id="IPR015946">
    <property type="entry name" value="KH_dom-like_a/b"/>
</dbReference>
<dbReference type="HAMAP" id="MF_00945_B">
    <property type="entry name" value="NusA_B"/>
    <property type="match status" value="1"/>
</dbReference>
<evidence type="ECO:0000256" key="1">
    <source>
        <dbReference type="ARBA" id="ARBA00022472"/>
    </source>
</evidence>
<dbReference type="InterPro" id="IPR030842">
    <property type="entry name" value="TF_NusA_bacterial"/>
</dbReference>
<name>A0A2P1P6W7_9RICK</name>
<dbReference type="OrthoDB" id="9807233at2"/>
<dbReference type="PROSITE" id="PS50084">
    <property type="entry name" value="KH_TYPE_1"/>
    <property type="match status" value="1"/>
</dbReference>
<dbReference type="SUPFAM" id="SSF69705">
    <property type="entry name" value="Transcription factor NusA, N-terminal domain"/>
    <property type="match status" value="1"/>
</dbReference>
<dbReference type="SUPFAM" id="SSF54814">
    <property type="entry name" value="Prokaryotic type KH domain (KH-domain type II)"/>
    <property type="match status" value="2"/>
</dbReference>
<evidence type="ECO:0000256" key="3">
    <source>
        <dbReference type="ARBA" id="ARBA00022814"/>
    </source>
</evidence>
<feature type="domain" description="S1 motif" evidence="8">
    <location>
        <begin position="138"/>
        <end position="202"/>
    </location>
</feature>
<dbReference type="Gene3D" id="3.30.300.20">
    <property type="match status" value="2"/>
</dbReference>
<dbReference type="SMART" id="SM00316">
    <property type="entry name" value="S1"/>
    <property type="match status" value="1"/>
</dbReference>
<dbReference type="GO" id="GO:0005829">
    <property type="term" value="C:cytosol"/>
    <property type="evidence" value="ECO:0007669"/>
    <property type="project" value="TreeGrafter"/>
</dbReference>
<evidence type="ECO:0000256" key="5">
    <source>
        <dbReference type="ARBA" id="ARBA00023015"/>
    </source>
</evidence>
<evidence type="ECO:0000256" key="7">
    <source>
        <dbReference type="HAMAP-Rule" id="MF_00945"/>
    </source>
</evidence>
<dbReference type="AlphaFoldDB" id="A0A2P1P6W7"/>
<keyword evidence="1 7" id="KW-0806">Transcription termination</keyword>
<dbReference type="InterPro" id="IPR036555">
    <property type="entry name" value="NusA_N_sf"/>
</dbReference>
<dbReference type="InterPro" id="IPR058582">
    <property type="entry name" value="KH_NusA_2nd"/>
</dbReference>
<dbReference type="Gene3D" id="1.10.150.20">
    <property type="entry name" value="5' to 3' exonuclease, C-terminal subdomain"/>
    <property type="match status" value="1"/>
</dbReference>
<dbReference type="NCBIfam" id="TIGR01953">
    <property type="entry name" value="NusA"/>
    <property type="match status" value="1"/>
</dbReference>
<dbReference type="SUPFAM" id="SSF50249">
    <property type="entry name" value="Nucleic acid-binding proteins"/>
    <property type="match status" value="1"/>
</dbReference>
<accession>A0A2P1P6W7</accession>
<keyword evidence="5 7" id="KW-0805">Transcription regulation</keyword>
<evidence type="ECO:0000256" key="6">
    <source>
        <dbReference type="ARBA" id="ARBA00023163"/>
    </source>
</evidence>
<comment type="subcellular location">
    <subcellularLocation>
        <location evidence="7">Cytoplasm</location>
    </subcellularLocation>
</comment>
<dbReference type="Gene3D" id="3.30.1480.10">
    <property type="entry name" value="NusA, N-terminal domain"/>
    <property type="match status" value="1"/>
</dbReference>
<dbReference type="CDD" id="cd04455">
    <property type="entry name" value="S1_NusA"/>
    <property type="match status" value="1"/>
</dbReference>
<evidence type="ECO:0000313" key="9">
    <source>
        <dbReference type="EMBL" id="AVP86995.1"/>
    </source>
</evidence>
<dbReference type="FunFam" id="3.30.300.20:FF:000002">
    <property type="entry name" value="Transcription termination/antitermination protein NusA"/>
    <property type="match status" value="1"/>
</dbReference>
<gene>
    <name evidence="7" type="primary">nusA</name>
    <name evidence="9" type="ORF">phytr_320</name>
</gene>
<dbReference type="Pfam" id="PF08529">
    <property type="entry name" value="NusA_N"/>
    <property type="match status" value="1"/>
</dbReference>
<dbReference type="Proteomes" id="UP000241762">
    <property type="component" value="Chromosome"/>
</dbReference>
<sequence>MYLGNRDIINIVDALARDKGIQKEHLIVGIESAIEEIGKTRYGTTHLIKARFNRKTGEINLYRVLSVVDEVTSPGDQISLQDAQKHDPEMKIGDEFFDLLPPMDLGRHEAMIARTAITNALRKAEKEKEYENFIHRIGDIITGPVKRVEYGHLIVDLGKSEAILKRDQLIPTDRFMVGDLVKAYIAEVRREDFGSQIFLSRTSNKMLVKLFEMQVPEIRDGLVQIRAIARDPGSKAKVAVSAVDYGTDPIACCVGIQGSRIKAITEVLNGEKIDVVAWSDNILKYVTNALSVSQVKKVQLSNTSNKIEVVVPVDVSRSAVGRGGQNVRLASKLVGYNIEILTEDQEFERRLTEFHTVSQELCSVLDLEEVLAQFLVAKGFLSVKQIANTSVATFLNIEGFDEDLATALIERAKSHIEQTQKETAKSIAELGVEDSLISFLDFLDLQDILELAKQGIKSLEDFVLLQPEDLKAILPNNLIIRADAEKLIQDAKSLEA</sequence>
<evidence type="ECO:0000259" key="8">
    <source>
        <dbReference type="PROSITE" id="PS50126"/>
    </source>
</evidence>
<comment type="subunit">
    <text evidence="7">Monomer. Binds directly to the core enzyme of the DNA-dependent RNA polymerase and to nascent RNA.</text>
</comment>
<dbReference type="Pfam" id="PF00575">
    <property type="entry name" value="S1"/>
    <property type="match status" value="1"/>
</dbReference>
<evidence type="ECO:0000256" key="2">
    <source>
        <dbReference type="ARBA" id="ARBA00022490"/>
    </source>
</evidence>
<dbReference type="InterPro" id="IPR013735">
    <property type="entry name" value="TF_NusA_N"/>
</dbReference>
<dbReference type="InterPro" id="IPR025249">
    <property type="entry name" value="TF_NusA_KH_1st"/>
</dbReference>
<dbReference type="GO" id="GO:0003723">
    <property type="term" value="F:RNA binding"/>
    <property type="evidence" value="ECO:0007669"/>
    <property type="project" value="UniProtKB-UniRule"/>
</dbReference>
<dbReference type="SUPFAM" id="SSF47794">
    <property type="entry name" value="Rad51 N-terminal domain-like"/>
    <property type="match status" value="1"/>
</dbReference>
<organism evidence="9 10">
    <name type="scientific">Candidatus Phycorickettsia trachydisci</name>
    <dbReference type="NCBI Taxonomy" id="2115978"/>
    <lineage>
        <taxon>Bacteria</taxon>
        <taxon>Pseudomonadati</taxon>
        <taxon>Pseudomonadota</taxon>
        <taxon>Alphaproteobacteria</taxon>
        <taxon>Rickettsiales</taxon>
        <taxon>Rickettsiaceae</taxon>
        <taxon>Candidatus Phycorickettsia</taxon>
    </lineage>
</organism>
<dbReference type="InterPro" id="IPR009019">
    <property type="entry name" value="KH_sf_prok-type"/>
</dbReference>
<comment type="similarity">
    <text evidence="7">Belongs to the NusA family.</text>
</comment>
<reference evidence="9 10" key="1">
    <citation type="submission" date="2018-03" db="EMBL/GenBank/DDBJ databases">
        <title>A gene transfer event suggests a long-term partnership between eustigmatophyte algae and a novel lineage of endosymbiotic bacteria.</title>
        <authorList>
            <person name="Yurchenko T."/>
            <person name="Sevcikova T."/>
            <person name="Pribyl P."/>
            <person name="El Karkouri K."/>
            <person name="Klimes V."/>
            <person name="Amaral R."/>
            <person name="Zbrankova V."/>
            <person name="Kim E."/>
            <person name="Raoult D."/>
            <person name="Santos L.M.A."/>
            <person name="Elias M."/>
        </authorList>
    </citation>
    <scope>NUCLEOTIDE SEQUENCE [LARGE SCALE GENOMIC DNA]</scope>
    <source>
        <strain evidence="9">CCALA 838</strain>
    </source>
</reference>
<dbReference type="GO" id="GO:0000166">
    <property type="term" value="F:nucleotide binding"/>
    <property type="evidence" value="ECO:0007669"/>
    <property type="project" value="InterPro"/>
</dbReference>
<dbReference type="RefSeq" id="WP_106873874.1">
    <property type="nucleotide sequence ID" value="NZ_CP027845.1"/>
</dbReference>
<dbReference type="Pfam" id="PF26594">
    <property type="entry name" value="KH_NusA_2nd"/>
    <property type="match status" value="1"/>
</dbReference>
<dbReference type="InterPro" id="IPR012340">
    <property type="entry name" value="NA-bd_OB-fold"/>
</dbReference>
<keyword evidence="6 7" id="KW-0804">Transcription</keyword>
<dbReference type="GO" id="GO:0003746">
    <property type="term" value="F:translation elongation factor activity"/>
    <property type="evidence" value="ECO:0007669"/>
    <property type="project" value="UniProtKB-KW"/>
</dbReference>
<dbReference type="InterPro" id="IPR003029">
    <property type="entry name" value="S1_domain"/>
</dbReference>
<dbReference type="Gene3D" id="2.40.50.140">
    <property type="entry name" value="Nucleic acid-binding proteins"/>
    <property type="match status" value="1"/>
</dbReference>
<dbReference type="Pfam" id="PF13184">
    <property type="entry name" value="KH_NusA_1st"/>
    <property type="match status" value="1"/>
</dbReference>
<dbReference type="InterPro" id="IPR010213">
    <property type="entry name" value="TF_NusA"/>
</dbReference>
<dbReference type="InterPro" id="IPR010214">
    <property type="entry name" value="Tscrpt_termin_fac_NusA_C_rpt"/>
</dbReference>
<dbReference type="KEGG" id="ptc:phytr_320"/>
<keyword evidence="4 7" id="KW-0694">RNA-binding</keyword>
<keyword evidence="2 7" id="KW-0963">Cytoplasm</keyword>
<proteinExistence type="inferred from homology"/>
<keyword evidence="9" id="KW-0648">Protein biosynthesis</keyword>